<dbReference type="OrthoDB" id="5372859at2759"/>
<name>A0A2V1D8M0_9PLEO</name>
<dbReference type="AlphaFoldDB" id="A0A2V1D8M0"/>
<evidence type="ECO:0000313" key="1">
    <source>
        <dbReference type="EMBL" id="PVH94486.1"/>
    </source>
</evidence>
<sequence length="307" mass="34013">MSPTLNICPLLDPSFPDELLLSTIENLRFKSADANNNNNNNIYSVVALSQTHRHLASLVRTYERSITKSIVDRELWHAPRDFPCAEEKRGYAWLKYCIDGYDTIDAIMKRLTDPGNCVGVEKHNMASAYDGMLLLYQTSSLATVPEIHALLVTLPLSSLTSLYLATHHALLTARYHNAPSLVHQSTYGRQMDASTFSLRQDMSLAFCETCLLDGPEFIYKMLEDTPPCTREVALLNAFGEVVGREWGVDGEDVDERVGGNANANVPVVEGPARKEGGASVWMALVKRLEELFGVKGQGAVEECVFGR</sequence>
<protein>
    <submittedName>
        <fullName evidence="1">Uncharacterized protein</fullName>
    </submittedName>
</protein>
<gene>
    <name evidence="1" type="ORF">DM02DRAFT_676176</name>
</gene>
<reference evidence="1 2" key="1">
    <citation type="journal article" date="2018" name="Sci. Rep.">
        <title>Comparative genomics provides insights into the lifestyle and reveals functional heterogeneity of dark septate endophytic fungi.</title>
        <authorList>
            <person name="Knapp D.G."/>
            <person name="Nemeth J.B."/>
            <person name="Barry K."/>
            <person name="Hainaut M."/>
            <person name="Henrissat B."/>
            <person name="Johnson J."/>
            <person name="Kuo A."/>
            <person name="Lim J.H.P."/>
            <person name="Lipzen A."/>
            <person name="Nolan M."/>
            <person name="Ohm R.A."/>
            <person name="Tamas L."/>
            <person name="Grigoriev I.V."/>
            <person name="Spatafora J.W."/>
            <person name="Nagy L.G."/>
            <person name="Kovacs G.M."/>
        </authorList>
    </citation>
    <scope>NUCLEOTIDE SEQUENCE [LARGE SCALE GENOMIC DNA]</scope>
    <source>
        <strain evidence="1 2">DSE2036</strain>
    </source>
</reference>
<dbReference type="Proteomes" id="UP000244855">
    <property type="component" value="Unassembled WGS sequence"/>
</dbReference>
<evidence type="ECO:0000313" key="2">
    <source>
        <dbReference type="Proteomes" id="UP000244855"/>
    </source>
</evidence>
<keyword evidence="2" id="KW-1185">Reference proteome</keyword>
<organism evidence="1 2">
    <name type="scientific">Periconia macrospinosa</name>
    <dbReference type="NCBI Taxonomy" id="97972"/>
    <lineage>
        <taxon>Eukaryota</taxon>
        <taxon>Fungi</taxon>
        <taxon>Dikarya</taxon>
        <taxon>Ascomycota</taxon>
        <taxon>Pezizomycotina</taxon>
        <taxon>Dothideomycetes</taxon>
        <taxon>Pleosporomycetidae</taxon>
        <taxon>Pleosporales</taxon>
        <taxon>Massarineae</taxon>
        <taxon>Periconiaceae</taxon>
        <taxon>Periconia</taxon>
    </lineage>
</organism>
<dbReference type="EMBL" id="KZ805533">
    <property type="protein sequence ID" value="PVH94486.1"/>
    <property type="molecule type" value="Genomic_DNA"/>
</dbReference>
<accession>A0A2V1D8M0</accession>
<proteinExistence type="predicted"/>